<evidence type="ECO:0000256" key="12">
    <source>
        <dbReference type="SAM" id="Phobius"/>
    </source>
</evidence>
<evidence type="ECO:0000256" key="6">
    <source>
        <dbReference type="ARBA" id="ARBA00022842"/>
    </source>
</evidence>
<evidence type="ECO:0000256" key="3">
    <source>
        <dbReference type="ARBA" id="ARBA00022448"/>
    </source>
</evidence>
<dbReference type="InterPro" id="IPR045863">
    <property type="entry name" value="CorA_TM1_TM2"/>
</dbReference>
<evidence type="ECO:0000256" key="7">
    <source>
        <dbReference type="ARBA" id="ARBA00022989"/>
    </source>
</evidence>
<organism evidence="13 14">
    <name type="scientific">Clostridium intestinale DSM 6191</name>
    <dbReference type="NCBI Taxonomy" id="1121320"/>
    <lineage>
        <taxon>Bacteria</taxon>
        <taxon>Bacillati</taxon>
        <taxon>Bacillota</taxon>
        <taxon>Clostridia</taxon>
        <taxon>Eubacteriales</taxon>
        <taxon>Clostridiaceae</taxon>
        <taxon>Clostridium</taxon>
    </lineage>
</organism>
<dbReference type="RefSeq" id="WP_073018865.1">
    <property type="nucleotide sequence ID" value="NZ_FQXU01000005.1"/>
</dbReference>
<comment type="subcellular location">
    <subcellularLocation>
        <location evidence="1">Cell membrane</location>
        <topology evidence="1">Multi-pass membrane protein</topology>
    </subcellularLocation>
</comment>
<dbReference type="InterPro" id="IPR002523">
    <property type="entry name" value="MgTranspt_CorA/ZnTranspt_ZntB"/>
</dbReference>
<sequence>MSTLIFSDLNIEYDKELNKDIPNLVSYIIDEDHTISMGEKFTTNIHTDIVVKDKKNIFLKIPYNTNNLNIQIRAVIDNDILILDFEEDDFIDFLKEKGSIYGRFDAKIILLFLFQYLAITYTDTLLGLEDDLNELFEKAIDKGHIDFKKLLIMKKESSLIKRNTTFYKSMISYLDDELDDLPLYEKLIFVLDNTINMVENIESSIYSCIDMYNSLSSNKMNKTMQVLTIITVISLPATIITGIFGMNFDIMPLLHNYYGFTLSMVLLILIIIIEIYLFRKNKYM</sequence>
<evidence type="ECO:0000313" key="13">
    <source>
        <dbReference type="EMBL" id="SHI07297.1"/>
    </source>
</evidence>
<evidence type="ECO:0000256" key="4">
    <source>
        <dbReference type="ARBA" id="ARBA00022475"/>
    </source>
</evidence>
<feature type="transmembrane region" description="Helical" evidence="12">
    <location>
        <begin position="257"/>
        <end position="278"/>
    </location>
</feature>
<keyword evidence="3" id="KW-0813">Transport</keyword>
<feature type="transmembrane region" description="Helical" evidence="12">
    <location>
        <begin position="226"/>
        <end position="245"/>
    </location>
</feature>
<evidence type="ECO:0000256" key="1">
    <source>
        <dbReference type="ARBA" id="ARBA00004651"/>
    </source>
</evidence>
<comment type="catalytic activity">
    <reaction evidence="10">
        <text>Mg(2+)(in) = Mg(2+)(out)</text>
        <dbReference type="Rhea" id="RHEA:29827"/>
        <dbReference type="ChEBI" id="CHEBI:18420"/>
    </reaction>
</comment>
<keyword evidence="5 12" id="KW-0812">Transmembrane</keyword>
<dbReference type="Pfam" id="PF01544">
    <property type="entry name" value="CorA"/>
    <property type="match status" value="1"/>
</dbReference>
<keyword evidence="7 12" id="KW-1133">Transmembrane helix</keyword>
<keyword evidence="4" id="KW-1003">Cell membrane</keyword>
<name>A0A1M5Y5G2_9CLOT</name>
<dbReference type="SUPFAM" id="SSF144083">
    <property type="entry name" value="Magnesium transport protein CorA, transmembrane region"/>
    <property type="match status" value="1"/>
</dbReference>
<evidence type="ECO:0000256" key="9">
    <source>
        <dbReference type="ARBA" id="ARBA00023136"/>
    </source>
</evidence>
<keyword evidence="6" id="KW-0460">Magnesium</keyword>
<dbReference type="GO" id="GO:0005886">
    <property type="term" value="C:plasma membrane"/>
    <property type="evidence" value="ECO:0007669"/>
    <property type="project" value="UniProtKB-SubCell"/>
</dbReference>
<dbReference type="AlphaFoldDB" id="A0A1M5Y5G2"/>
<proteinExistence type="inferred from homology"/>
<dbReference type="GO" id="GO:0000287">
    <property type="term" value="F:magnesium ion binding"/>
    <property type="evidence" value="ECO:0007669"/>
    <property type="project" value="TreeGrafter"/>
</dbReference>
<dbReference type="EMBL" id="FQXU01000005">
    <property type="protein sequence ID" value="SHI07297.1"/>
    <property type="molecule type" value="Genomic_DNA"/>
</dbReference>
<dbReference type="GO" id="GO:0015095">
    <property type="term" value="F:magnesium ion transmembrane transporter activity"/>
    <property type="evidence" value="ECO:0007669"/>
    <property type="project" value="TreeGrafter"/>
</dbReference>
<dbReference type="PANTHER" id="PTHR46494:SF1">
    <property type="entry name" value="CORA FAMILY METAL ION TRANSPORTER (EUROFUNG)"/>
    <property type="match status" value="1"/>
</dbReference>
<evidence type="ECO:0000256" key="5">
    <source>
        <dbReference type="ARBA" id="ARBA00022692"/>
    </source>
</evidence>
<keyword evidence="8" id="KW-0406">Ion transport</keyword>
<reference evidence="13 14" key="1">
    <citation type="submission" date="2016-11" db="EMBL/GenBank/DDBJ databases">
        <authorList>
            <person name="Jaros S."/>
            <person name="Januszkiewicz K."/>
            <person name="Wedrychowicz H."/>
        </authorList>
    </citation>
    <scope>NUCLEOTIDE SEQUENCE [LARGE SCALE GENOMIC DNA]</scope>
    <source>
        <strain evidence="13 14">DSM 6191</strain>
    </source>
</reference>
<comment type="similarity">
    <text evidence="2">Belongs to the CorA metal ion transporter (MIT) (TC 1.A.35) family.</text>
</comment>
<dbReference type="PANTHER" id="PTHR46494">
    <property type="entry name" value="CORA FAMILY METAL ION TRANSPORTER (EUROFUNG)"/>
    <property type="match status" value="1"/>
</dbReference>
<protein>
    <submittedName>
        <fullName evidence="13">CorA-like Mg2+ transporter protein</fullName>
    </submittedName>
</protein>
<dbReference type="GO" id="GO:0015087">
    <property type="term" value="F:cobalt ion transmembrane transporter activity"/>
    <property type="evidence" value="ECO:0007669"/>
    <property type="project" value="TreeGrafter"/>
</dbReference>
<dbReference type="Proteomes" id="UP000184241">
    <property type="component" value="Unassembled WGS sequence"/>
</dbReference>
<comment type="function">
    <text evidence="11">Mediates influx of magnesium ions. Alternates between open and closed states. Activated by low cytoplasmic Mg(2+) levels. Inactive when cytoplasmic Mg(2+) levels are high.</text>
</comment>
<evidence type="ECO:0000256" key="10">
    <source>
        <dbReference type="ARBA" id="ARBA00034269"/>
    </source>
</evidence>
<evidence type="ECO:0000256" key="11">
    <source>
        <dbReference type="ARBA" id="ARBA00045497"/>
    </source>
</evidence>
<dbReference type="FunFam" id="1.20.58.340:FF:000004">
    <property type="entry name" value="Magnesium transport protein CorA"/>
    <property type="match status" value="1"/>
</dbReference>
<evidence type="ECO:0000313" key="14">
    <source>
        <dbReference type="Proteomes" id="UP000184241"/>
    </source>
</evidence>
<evidence type="ECO:0000256" key="8">
    <source>
        <dbReference type="ARBA" id="ARBA00023065"/>
    </source>
</evidence>
<accession>A0A1M5Y5G2</accession>
<keyword evidence="9 12" id="KW-0472">Membrane</keyword>
<evidence type="ECO:0000256" key="2">
    <source>
        <dbReference type="ARBA" id="ARBA00009765"/>
    </source>
</evidence>
<gene>
    <name evidence="13" type="ORF">SAMN02745941_01870</name>
</gene>
<dbReference type="Gene3D" id="1.20.58.340">
    <property type="entry name" value="Magnesium transport protein CorA, transmembrane region"/>
    <property type="match status" value="1"/>
</dbReference>
<dbReference type="GO" id="GO:0050897">
    <property type="term" value="F:cobalt ion binding"/>
    <property type="evidence" value="ECO:0007669"/>
    <property type="project" value="TreeGrafter"/>
</dbReference>